<evidence type="ECO:0000259" key="21">
    <source>
        <dbReference type="PROSITE" id="PS50156"/>
    </source>
</evidence>
<proteinExistence type="inferred from homology"/>
<dbReference type="GO" id="GO:0050661">
    <property type="term" value="F:NADP binding"/>
    <property type="evidence" value="ECO:0007669"/>
    <property type="project" value="InterPro"/>
</dbReference>
<dbReference type="InterPro" id="IPR004554">
    <property type="entry name" value="HMG_CoA_Rdtase_eu_arc"/>
</dbReference>
<dbReference type="Pfam" id="PF00368">
    <property type="entry name" value="HMG-CoA_red"/>
    <property type="match status" value="1"/>
</dbReference>
<dbReference type="SUPFAM" id="SSF56542">
    <property type="entry name" value="Substrate-binding domain of HMG-CoA reductase"/>
    <property type="match status" value="1"/>
</dbReference>
<dbReference type="PROSITE" id="PS00318">
    <property type="entry name" value="HMG_COA_REDUCTASE_2"/>
    <property type="match status" value="1"/>
</dbReference>
<dbReference type="PANTHER" id="PTHR10572:SF24">
    <property type="entry name" value="3-HYDROXY-3-METHYLGLUTARYL-COENZYME A REDUCTASE"/>
    <property type="match status" value="1"/>
</dbReference>
<dbReference type="Ensembl" id="ENSAOCT00000046696.1">
    <property type="protein sequence ID" value="ENSAOCP00000038802.1"/>
    <property type="gene ID" value="ENSAOCG00000008816.2"/>
</dbReference>
<evidence type="ECO:0000256" key="7">
    <source>
        <dbReference type="ARBA" id="ARBA00022778"/>
    </source>
</evidence>
<protein>
    <recommendedName>
        <fullName evidence="20">3-hydroxy-3-methylglutaryl coenzyme A reductase</fullName>
        <shortName evidence="20">HMG-CoA reductase</shortName>
        <ecNumber evidence="20">1.1.1.34</ecNumber>
    </recommendedName>
</protein>
<dbReference type="Proteomes" id="UP001501940">
    <property type="component" value="Chromosome 17"/>
</dbReference>
<keyword evidence="6 20" id="KW-0812">Transmembrane</keyword>
<keyword evidence="15" id="KW-0576">Peroxisome</keyword>
<feature type="transmembrane region" description="Helical" evidence="20">
    <location>
        <begin position="89"/>
        <end position="114"/>
    </location>
</feature>
<sequence length="839" mass="90803">MLARLFRLHGLLVASHPWEVIVGTLALTVCLVSMNNLSASNQICSWNDCPKVEEKVHSSDIIILTVTRCMAIVYIYFQFKNLRQLGSKYILGIAGLFTVFSSFVFSTVVIHFFGKELTGLNEALPFFLLLIDLSKACTLAKFALSSNSQEEVRENISEGMAILGPTFTLDALVECLVIGIGTMSGVPQLEIMCCFGCMSVLANYFVFMTFFPACVSLVLELSRESREGRPIWQLSQFAHVLAEEEDNKPNPVTQRVKIIMSLGLALVHAHTRLIAELDPAGTQCIDLEQVITLGLALLLAVKYVFFEQAETESSLSLKSPIISSPPTQKQWLAEDCCRRDLPAPKPQKTSNGILATMTQPSAASVSCSGESLAQTSCPPQSVSESRSLEECMAILSDPQGGAHLLSDAEVKNLVTSRKILNYKLEAVLETPERGVAIRRQMLSSKLPIPTALASLPYKDYDYSKVMGNCCENVIGYMPVPVGVAGPLLLDEKQFYIPMATTEGCLIASTNRGCRALSLSGGCSSKILADRMTRGPVVRLPSACRAAEVKIWLETSDGFSLIKEAFDQTSRFARLEKLLVCLAGRNLYIRFQSLTGDAMGMNMLSKGTEQALHRLQQQYPDVEVLSVSGNYCTDKKSAAINWILGRGKSAVCEATIPARVVQEVLKSSTAALVELNINKNLVGSAMAGSIGGFNAHAANIVTAIYIACGQDPAQTVGSSNCITQMEPAGPAGEDLYMSCTMPSIELGTVGGGTNLPPQQACLQMLGVEGSSPDQPGENARQLARVVCATVLAGELSLMAALAAGHLVKSHMTHNRSDFYSSFFLCTWSFSQRFLTLFSLS</sequence>
<dbReference type="GeneTree" id="ENSGT00940000155305"/>
<comment type="catalytic activity">
    <reaction evidence="19">
        <text>(R)-mevalonate + 2 NADP(+) + CoA = (3S)-3-hydroxy-3-methylglutaryl-CoA + 2 NADPH + 2 H(+)</text>
        <dbReference type="Rhea" id="RHEA:15989"/>
        <dbReference type="ChEBI" id="CHEBI:15378"/>
        <dbReference type="ChEBI" id="CHEBI:36464"/>
        <dbReference type="ChEBI" id="CHEBI:43074"/>
        <dbReference type="ChEBI" id="CHEBI:57287"/>
        <dbReference type="ChEBI" id="CHEBI:57783"/>
        <dbReference type="ChEBI" id="CHEBI:58349"/>
        <dbReference type="EC" id="1.1.1.34"/>
    </reaction>
    <physiologicalReaction direction="right-to-left" evidence="19">
        <dbReference type="Rhea" id="RHEA:15991"/>
    </physiologicalReaction>
</comment>
<evidence type="ECO:0000256" key="11">
    <source>
        <dbReference type="ARBA" id="ARBA00022989"/>
    </source>
</evidence>
<evidence type="ECO:0000256" key="17">
    <source>
        <dbReference type="ARBA" id="ARBA00023180"/>
    </source>
</evidence>
<keyword evidence="10" id="KW-0752">Steroid biosynthesis</keyword>
<dbReference type="GO" id="GO:0004420">
    <property type="term" value="F:hydroxymethylglutaryl-CoA reductase (NADPH) activity"/>
    <property type="evidence" value="ECO:0007669"/>
    <property type="project" value="UniProtKB-EC"/>
</dbReference>
<dbReference type="SUPFAM" id="SSF55035">
    <property type="entry name" value="NAD-binding domain of HMG-CoA reductase"/>
    <property type="match status" value="1"/>
</dbReference>
<dbReference type="GO" id="GO:0005789">
    <property type="term" value="C:endoplasmic reticulum membrane"/>
    <property type="evidence" value="ECO:0007669"/>
    <property type="project" value="UniProtKB-SubCell"/>
</dbReference>
<dbReference type="FunFam" id="3.30.70.420:FF:000001">
    <property type="entry name" value="3-hydroxy-3-methylglutaryl coenzyme A reductase"/>
    <property type="match status" value="1"/>
</dbReference>
<keyword evidence="9 20" id="KW-0521">NADP</keyword>
<dbReference type="Gene3D" id="1.10.3270.10">
    <property type="entry name" value="HMGR, N-terminal domain"/>
    <property type="match status" value="1"/>
</dbReference>
<evidence type="ECO:0000256" key="10">
    <source>
        <dbReference type="ARBA" id="ARBA00022955"/>
    </source>
</evidence>
<dbReference type="GO" id="GO:0008299">
    <property type="term" value="P:isoprenoid biosynthetic process"/>
    <property type="evidence" value="ECO:0007669"/>
    <property type="project" value="InterPro"/>
</dbReference>
<dbReference type="InterPro" id="IPR000731">
    <property type="entry name" value="SSD"/>
</dbReference>
<evidence type="ECO:0000256" key="18">
    <source>
        <dbReference type="ARBA" id="ARBA00023221"/>
    </source>
</evidence>
<keyword evidence="10" id="KW-0444">Lipid biosynthesis</keyword>
<reference evidence="22" key="3">
    <citation type="submission" date="2025-09" db="UniProtKB">
        <authorList>
            <consortium name="Ensembl"/>
        </authorList>
    </citation>
    <scope>IDENTIFICATION</scope>
</reference>
<evidence type="ECO:0000256" key="15">
    <source>
        <dbReference type="ARBA" id="ARBA00023140"/>
    </source>
</evidence>
<dbReference type="InterPro" id="IPR002202">
    <property type="entry name" value="HMG_CoA_Rdtase"/>
</dbReference>
<feature type="transmembrane region" description="Helical" evidence="20">
    <location>
        <begin position="20"/>
        <end position="39"/>
    </location>
</feature>
<keyword evidence="18" id="KW-0753">Steroid metabolism</keyword>
<dbReference type="PRINTS" id="PR00071">
    <property type="entry name" value="HMGCOARDTASE"/>
</dbReference>
<dbReference type="InterPro" id="IPR023076">
    <property type="entry name" value="HMG_CoA_Rdtase_CS"/>
</dbReference>
<dbReference type="Gene3D" id="3.90.770.10">
    <property type="entry name" value="3-hydroxy-3-methylglutaryl-coenzyme A Reductase, Chain A, domain 2"/>
    <property type="match status" value="1"/>
</dbReference>
<dbReference type="InterPro" id="IPR053958">
    <property type="entry name" value="HMGCR/SNAP/NPC1-like_SSD"/>
</dbReference>
<dbReference type="PROSITE" id="PS50156">
    <property type="entry name" value="SSD"/>
    <property type="match status" value="1"/>
</dbReference>
<dbReference type="GO" id="GO:0006695">
    <property type="term" value="P:cholesterol biosynthetic process"/>
    <property type="evidence" value="ECO:0007669"/>
    <property type="project" value="UniProtKB-KW"/>
</dbReference>
<keyword evidence="14 20" id="KW-0472">Membrane</keyword>
<dbReference type="PROSITE" id="PS01192">
    <property type="entry name" value="HMG_COA_REDUCTASE_3"/>
    <property type="match status" value="1"/>
</dbReference>
<accession>A0AAQ5XD60</accession>
<dbReference type="AlphaFoldDB" id="A0AAQ5XD60"/>
<evidence type="ECO:0000256" key="6">
    <source>
        <dbReference type="ARBA" id="ARBA00022692"/>
    </source>
</evidence>
<organism evidence="22 23">
    <name type="scientific">Amphiprion ocellaris</name>
    <name type="common">Clown anemonefish</name>
    <dbReference type="NCBI Taxonomy" id="80972"/>
    <lineage>
        <taxon>Eukaryota</taxon>
        <taxon>Metazoa</taxon>
        <taxon>Chordata</taxon>
        <taxon>Craniata</taxon>
        <taxon>Vertebrata</taxon>
        <taxon>Euteleostomi</taxon>
        <taxon>Actinopterygii</taxon>
        <taxon>Neopterygii</taxon>
        <taxon>Teleostei</taxon>
        <taxon>Neoteleostei</taxon>
        <taxon>Acanthomorphata</taxon>
        <taxon>Ovalentaria</taxon>
        <taxon>Pomacentridae</taxon>
        <taxon>Amphiprion</taxon>
    </lineage>
</organism>
<dbReference type="FunFam" id="1.10.3270.10:FF:000001">
    <property type="entry name" value="3-hydroxy-3-methylglutaryl coenzyme A reductase"/>
    <property type="match status" value="1"/>
</dbReference>
<reference evidence="22" key="2">
    <citation type="submission" date="2025-08" db="UniProtKB">
        <authorList>
            <consortium name="Ensembl"/>
        </authorList>
    </citation>
    <scope>IDENTIFICATION</scope>
</reference>
<evidence type="ECO:0000256" key="9">
    <source>
        <dbReference type="ARBA" id="ARBA00022857"/>
    </source>
</evidence>
<keyword evidence="16" id="KW-1207">Sterol metabolism</keyword>
<evidence type="ECO:0000313" key="22">
    <source>
        <dbReference type="Ensembl" id="ENSAOCP00000038802.1"/>
    </source>
</evidence>
<dbReference type="InterPro" id="IPR023282">
    <property type="entry name" value="HMG_CoA_Rdtase_N"/>
</dbReference>
<dbReference type="Gene3D" id="3.30.70.420">
    <property type="entry name" value="Hydroxymethylglutaryl-CoA reductase, class I/II, NAD/NADP-binding domain"/>
    <property type="match status" value="1"/>
</dbReference>
<evidence type="ECO:0000256" key="2">
    <source>
        <dbReference type="ARBA" id="ARBA00004585"/>
    </source>
</evidence>
<dbReference type="PANTHER" id="PTHR10572">
    <property type="entry name" value="3-HYDROXY-3-METHYLGLUTARYL-COENZYME A REDUCTASE"/>
    <property type="match status" value="1"/>
</dbReference>
<keyword evidence="7" id="KW-0152">Cholesterol biosynthesis</keyword>
<evidence type="ECO:0000256" key="12">
    <source>
        <dbReference type="ARBA" id="ARBA00023002"/>
    </source>
</evidence>
<keyword evidence="23" id="KW-1185">Reference proteome</keyword>
<keyword evidence="12 20" id="KW-0560">Oxidoreductase</keyword>
<dbReference type="NCBIfam" id="TIGR00533">
    <property type="entry name" value="HMG_CoA_R_NADP"/>
    <property type="match status" value="1"/>
</dbReference>
<keyword evidence="8 20" id="KW-0256">Endoplasmic reticulum</keyword>
<dbReference type="Pfam" id="PF12349">
    <property type="entry name" value="Sterol-sensing"/>
    <property type="match status" value="1"/>
</dbReference>
<evidence type="ECO:0000313" key="23">
    <source>
        <dbReference type="Proteomes" id="UP001501940"/>
    </source>
</evidence>
<dbReference type="CDD" id="cd00643">
    <property type="entry name" value="HMG-CoA_reductase_classI"/>
    <property type="match status" value="1"/>
</dbReference>
<comment type="subcellular location">
    <subcellularLocation>
        <location evidence="1 20">Endoplasmic reticulum membrane</location>
        <topology evidence="1 20">Multi-pass membrane protein</topology>
    </subcellularLocation>
    <subcellularLocation>
        <location evidence="2">Peroxisome membrane</location>
        <topology evidence="2">Multi-pass membrane protein</topology>
    </subcellularLocation>
</comment>
<evidence type="ECO:0000256" key="16">
    <source>
        <dbReference type="ARBA" id="ARBA00023166"/>
    </source>
</evidence>
<dbReference type="InterPro" id="IPR009023">
    <property type="entry name" value="HMG_CoA_Rdtase_NAD(P)-bd_sf"/>
</dbReference>
<keyword evidence="10" id="KW-0443">Lipid metabolism</keyword>
<evidence type="ECO:0000256" key="19">
    <source>
        <dbReference type="ARBA" id="ARBA00049909"/>
    </source>
</evidence>
<dbReference type="FunFam" id="3.90.770.10:FF:000002">
    <property type="entry name" value="3-hydroxy-3-methylglutaryl coenzyme A reductase"/>
    <property type="match status" value="1"/>
</dbReference>
<dbReference type="PROSITE" id="PS00066">
    <property type="entry name" value="HMG_COA_REDUCTASE_1"/>
    <property type="match status" value="1"/>
</dbReference>
<evidence type="ECO:0000256" key="4">
    <source>
        <dbReference type="ARBA" id="ARBA00007661"/>
    </source>
</evidence>
<comment type="pathway">
    <text evidence="3 20">Metabolic intermediate biosynthesis; (R)-mevalonate biosynthesis; (R)-mevalonate from acetyl-CoA: step 3/3.</text>
</comment>
<name>A0AAQ5XD60_AMPOC</name>
<reference evidence="22 23" key="1">
    <citation type="submission" date="2022-01" db="EMBL/GenBank/DDBJ databases">
        <title>A chromosome-scale genome assembly of the false clownfish, Amphiprion ocellaris.</title>
        <authorList>
            <person name="Ryu T."/>
        </authorList>
    </citation>
    <scope>NUCLEOTIDE SEQUENCE [LARGE SCALE GENOMIC DNA]</scope>
</reference>
<comment type="similarity">
    <text evidence="4 20">Belongs to the HMG-CoA reductase family.</text>
</comment>
<evidence type="ECO:0000256" key="3">
    <source>
        <dbReference type="ARBA" id="ARBA00005084"/>
    </source>
</evidence>
<evidence type="ECO:0000256" key="14">
    <source>
        <dbReference type="ARBA" id="ARBA00023136"/>
    </source>
</evidence>
<keyword evidence="11 20" id="KW-1133">Transmembrane helix</keyword>
<keyword evidence="13" id="KW-0756">Sterol biosynthesis</keyword>
<dbReference type="NCBIfam" id="TIGR00920">
    <property type="entry name" value="2A060605"/>
    <property type="match status" value="1"/>
</dbReference>
<dbReference type="GO" id="GO:0015936">
    <property type="term" value="P:coenzyme A metabolic process"/>
    <property type="evidence" value="ECO:0007669"/>
    <property type="project" value="InterPro"/>
</dbReference>
<dbReference type="GO" id="GO:0005778">
    <property type="term" value="C:peroxisomal membrane"/>
    <property type="evidence" value="ECO:0007669"/>
    <property type="project" value="UniProtKB-SubCell"/>
</dbReference>
<dbReference type="PROSITE" id="PS50065">
    <property type="entry name" value="HMG_COA_REDUCTASE_4"/>
    <property type="match status" value="1"/>
</dbReference>
<keyword evidence="5" id="KW-0153">Cholesterol metabolism</keyword>
<evidence type="ECO:0000256" key="20">
    <source>
        <dbReference type="RuleBase" id="RU361219"/>
    </source>
</evidence>
<dbReference type="InterPro" id="IPR009029">
    <property type="entry name" value="HMG_CoA_Rdtase_sub-bd_dom_sf"/>
</dbReference>
<evidence type="ECO:0000256" key="1">
    <source>
        <dbReference type="ARBA" id="ARBA00004477"/>
    </source>
</evidence>
<evidence type="ECO:0000256" key="13">
    <source>
        <dbReference type="ARBA" id="ARBA00023011"/>
    </source>
</evidence>
<dbReference type="InterPro" id="IPR023074">
    <property type="entry name" value="HMG_CoA_Rdtase_cat_sf"/>
</dbReference>
<dbReference type="EC" id="1.1.1.34" evidence="20"/>
<keyword evidence="17" id="KW-0325">Glycoprotein</keyword>
<dbReference type="InterPro" id="IPR004816">
    <property type="entry name" value="HMG_CoA_Rdtase_metazoan"/>
</dbReference>
<evidence type="ECO:0000256" key="5">
    <source>
        <dbReference type="ARBA" id="ARBA00022548"/>
    </source>
</evidence>
<evidence type="ECO:0000256" key="8">
    <source>
        <dbReference type="ARBA" id="ARBA00022824"/>
    </source>
</evidence>
<feature type="domain" description="SSD" evidence="21">
    <location>
        <begin position="60"/>
        <end position="217"/>
    </location>
</feature>
<dbReference type="SUPFAM" id="SSF82866">
    <property type="entry name" value="Multidrug efflux transporter AcrB transmembrane domain"/>
    <property type="match status" value="1"/>
</dbReference>